<dbReference type="SMART" id="SM00267">
    <property type="entry name" value="GGDEF"/>
    <property type="match status" value="1"/>
</dbReference>
<dbReference type="InterPro" id="IPR029787">
    <property type="entry name" value="Nucleotide_cyclase"/>
</dbReference>
<feature type="transmembrane region" description="Helical" evidence="1">
    <location>
        <begin position="71"/>
        <end position="91"/>
    </location>
</feature>
<dbReference type="InterPro" id="IPR029016">
    <property type="entry name" value="GAF-like_dom_sf"/>
</dbReference>
<dbReference type="InterPro" id="IPR031621">
    <property type="entry name" value="HisKA_7TM"/>
</dbReference>
<keyword evidence="1" id="KW-1133">Transmembrane helix</keyword>
<feature type="transmembrane region" description="Helical" evidence="1">
    <location>
        <begin position="316"/>
        <end position="333"/>
    </location>
</feature>
<dbReference type="AlphaFoldDB" id="A0A923I6F3"/>
<dbReference type="InterPro" id="IPR043128">
    <property type="entry name" value="Rev_trsase/Diguanyl_cyclase"/>
</dbReference>
<dbReference type="PANTHER" id="PTHR44757:SF2">
    <property type="entry name" value="BIOFILM ARCHITECTURE MAINTENANCE PROTEIN MBAA"/>
    <property type="match status" value="1"/>
</dbReference>
<evidence type="ECO:0000256" key="1">
    <source>
        <dbReference type="SAM" id="Phobius"/>
    </source>
</evidence>
<dbReference type="OrthoDB" id="9762141at2"/>
<feature type="transmembrane region" description="Helical" evidence="1">
    <location>
        <begin position="212"/>
        <end position="229"/>
    </location>
</feature>
<dbReference type="EMBL" id="WJBD01000026">
    <property type="protein sequence ID" value="MBC3889845.1"/>
    <property type="molecule type" value="Genomic_DNA"/>
</dbReference>
<keyword evidence="5" id="KW-1185">Reference proteome</keyword>
<feature type="transmembrane region" description="Helical" evidence="1">
    <location>
        <begin position="256"/>
        <end position="278"/>
    </location>
</feature>
<dbReference type="SUPFAM" id="SSF141868">
    <property type="entry name" value="EAL domain-like"/>
    <property type="match status" value="1"/>
</dbReference>
<keyword evidence="1" id="KW-0812">Transmembrane</keyword>
<protein>
    <submittedName>
        <fullName evidence="4">EAL domain-containing protein</fullName>
    </submittedName>
</protein>
<organism evidence="4 5">
    <name type="scientific">Acetobacterium paludosum</name>
    <dbReference type="NCBI Taxonomy" id="52693"/>
    <lineage>
        <taxon>Bacteria</taxon>
        <taxon>Bacillati</taxon>
        <taxon>Bacillota</taxon>
        <taxon>Clostridia</taxon>
        <taxon>Eubacteriales</taxon>
        <taxon>Eubacteriaceae</taxon>
        <taxon>Acetobacterium</taxon>
    </lineage>
</organism>
<dbReference type="InterPro" id="IPR035919">
    <property type="entry name" value="EAL_sf"/>
</dbReference>
<feature type="domain" description="EAL" evidence="2">
    <location>
        <begin position="772"/>
        <end position="1026"/>
    </location>
</feature>
<evidence type="ECO:0000259" key="2">
    <source>
        <dbReference type="PROSITE" id="PS50883"/>
    </source>
</evidence>
<dbReference type="SUPFAM" id="SSF55073">
    <property type="entry name" value="Nucleotide cyclase"/>
    <property type="match status" value="1"/>
</dbReference>
<feature type="transmembrane region" description="Helical" evidence="1">
    <location>
        <begin position="40"/>
        <end position="59"/>
    </location>
</feature>
<feature type="transmembrane region" description="Helical" evidence="1">
    <location>
        <begin position="152"/>
        <end position="171"/>
    </location>
</feature>
<feature type="transmembrane region" description="Helical" evidence="1">
    <location>
        <begin position="391"/>
        <end position="408"/>
    </location>
</feature>
<feature type="domain" description="GGDEF" evidence="3">
    <location>
        <begin position="630"/>
        <end position="763"/>
    </location>
</feature>
<evidence type="ECO:0000313" key="4">
    <source>
        <dbReference type="EMBL" id="MBC3889845.1"/>
    </source>
</evidence>
<dbReference type="PROSITE" id="PS50887">
    <property type="entry name" value="GGDEF"/>
    <property type="match status" value="1"/>
</dbReference>
<keyword evidence="1" id="KW-0472">Membrane</keyword>
<feature type="transmembrane region" description="Helical" evidence="1">
    <location>
        <begin position="100"/>
        <end position="119"/>
    </location>
</feature>
<dbReference type="RefSeq" id="WP_148566019.1">
    <property type="nucleotide sequence ID" value="NZ_RXYA01000002.1"/>
</dbReference>
<dbReference type="PANTHER" id="PTHR44757">
    <property type="entry name" value="DIGUANYLATE CYCLASE DGCP"/>
    <property type="match status" value="1"/>
</dbReference>
<comment type="caution">
    <text evidence="4">The sequence shown here is derived from an EMBL/GenBank/DDBJ whole genome shotgun (WGS) entry which is preliminary data.</text>
</comment>
<dbReference type="PROSITE" id="PS50883">
    <property type="entry name" value="EAL"/>
    <property type="match status" value="1"/>
</dbReference>
<name>A0A923I6F3_9FIRM</name>
<dbReference type="InterPro" id="IPR000160">
    <property type="entry name" value="GGDEF_dom"/>
</dbReference>
<dbReference type="CDD" id="cd01949">
    <property type="entry name" value="GGDEF"/>
    <property type="match status" value="1"/>
</dbReference>
<feature type="transmembrane region" description="Helical" evidence="1">
    <location>
        <begin position="6"/>
        <end position="28"/>
    </location>
</feature>
<dbReference type="CDD" id="cd01948">
    <property type="entry name" value="EAL"/>
    <property type="match status" value="1"/>
</dbReference>
<dbReference type="NCBIfam" id="TIGR00254">
    <property type="entry name" value="GGDEF"/>
    <property type="match status" value="1"/>
</dbReference>
<dbReference type="SUPFAM" id="SSF55781">
    <property type="entry name" value="GAF domain-like"/>
    <property type="match status" value="1"/>
</dbReference>
<dbReference type="InterPro" id="IPR052155">
    <property type="entry name" value="Biofilm_reg_signaling"/>
</dbReference>
<proteinExistence type="predicted"/>
<evidence type="ECO:0000313" key="5">
    <source>
        <dbReference type="Proteomes" id="UP000616595"/>
    </source>
</evidence>
<dbReference type="Gene3D" id="3.20.20.450">
    <property type="entry name" value="EAL domain"/>
    <property type="match status" value="1"/>
</dbReference>
<dbReference type="Proteomes" id="UP000616595">
    <property type="component" value="Unassembled WGS sequence"/>
</dbReference>
<gene>
    <name evidence="4" type="ORF">GH810_16190</name>
</gene>
<reference evidence="4" key="2">
    <citation type="submission" date="2020-10" db="EMBL/GenBank/DDBJ databases">
        <title>Comparative genomics of the Acetobacterium genus.</title>
        <authorList>
            <person name="Marshall C."/>
            <person name="May H."/>
            <person name="Norman S."/>
        </authorList>
    </citation>
    <scope>NUCLEOTIDE SEQUENCE</scope>
    <source>
        <strain evidence="4">DER-2019</strain>
    </source>
</reference>
<evidence type="ECO:0000259" key="3">
    <source>
        <dbReference type="PROSITE" id="PS50887"/>
    </source>
</evidence>
<sequence length="1026" mass="116860">MEKAALLFSLLFFILFVIYVVLGFYVYMSATQKAINRISLALLLALSLWTLSFAIAISAPSYAACLFWRRIAALGWGSFFGILLHATLILTEKKNLLKKWWLYLGIYLPAVVIIFAFSISNDLTHTLYNLADTQWGWINFAQNSVWDMLFTVYYITYSITSLILIFLWGYRSTAENKKKQGRLIGFSLGMALILGTLIDTLGNTFFLITTPQLAPIVMVIPVFAIYYSIRRYELINTSSFSKNEEVLFTEISKKKIYDYLSIAAIIGGVINFISQYYFAENPDLFHILFLSVVLFLFGVLIQVVQHFDLTEDQNDIICVGLMALLIPIITFQFIGYAGITVWAFPFILILGFLIFSHKILLLILSVSILLTQVLVWIFASTMTVKVESADYLGRIGLLCLAICLAYYLNKIFVTRLNETTQKMKLQELLTQISSECVVINQHNFEEKIGNILKMCCDFFSLDRTHISIFDYEENSFSCIQDYCRESIMSQIDLIQHVPINKSHWRIEKLLNNELFVVSDISELPSFTNAGLKEIGLTKLKSQIMVPISSKEKVIGFWGFDSETRIIHWKEDHINFAKIMANIIGDTLTRIETEKEINFMAHYDEITKLPNRNLFTNFVYFNIIKQEFTERKMGIIFVDLDSFRTVNETVGHRMGDELLFMVGEKIKSVLRKSEIISRFSGDEFLIMLDNLEDESAILQRAQSIINLFKEPFLLKGQEFFISASAGIALYPKDGKDAETLIMNADIAKSRAREKGRNQYLLCSSEIKGAVKKEMQLTSHLYRALENDELYIEYQPQVSLKTGKITGVESLLRWKHPQLGLISPSVTIPLAEKTGLINPIGEWVLETACRQNKIWQDMSIPPILMAVNISASQFKNPLFIKQVEQVLKKTGLKPEFLEVEITESIAIMEFAEIVGKLIEIKALGISIAIDDFGTEYSSLGRLKKLPIHRIKMDKQFVDGIGQNHKDQAIATAIIDLGKSLGLSVVAEGAEFEDQVAFLKTSQCDEIQGFYYYKPLNAAAIEKILKNEE</sequence>
<reference evidence="4" key="1">
    <citation type="submission" date="2019-10" db="EMBL/GenBank/DDBJ databases">
        <authorList>
            <person name="Ross D.E."/>
            <person name="Gulliver D."/>
        </authorList>
    </citation>
    <scope>NUCLEOTIDE SEQUENCE</scope>
    <source>
        <strain evidence="4">DER-2019</strain>
    </source>
</reference>
<dbReference type="Gene3D" id="3.30.70.270">
    <property type="match status" value="1"/>
</dbReference>
<dbReference type="Gene3D" id="3.30.450.40">
    <property type="match status" value="1"/>
</dbReference>
<accession>A0A923I6F3</accession>
<dbReference type="Pfam" id="PF16927">
    <property type="entry name" value="HisKA_7TM"/>
    <property type="match status" value="1"/>
</dbReference>
<dbReference type="Pfam" id="PF00990">
    <property type="entry name" value="GGDEF"/>
    <property type="match status" value="1"/>
</dbReference>
<feature type="transmembrane region" description="Helical" evidence="1">
    <location>
        <begin position="284"/>
        <end position="304"/>
    </location>
</feature>
<feature type="transmembrane region" description="Helical" evidence="1">
    <location>
        <begin position="360"/>
        <end position="379"/>
    </location>
</feature>
<dbReference type="InterPro" id="IPR001633">
    <property type="entry name" value="EAL_dom"/>
</dbReference>
<feature type="transmembrane region" description="Helical" evidence="1">
    <location>
        <begin position="183"/>
        <end position="206"/>
    </location>
</feature>
<dbReference type="Pfam" id="PF00563">
    <property type="entry name" value="EAL"/>
    <property type="match status" value="1"/>
</dbReference>
<dbReference type="SMART" id="SM00052">
    <property type="entry name" value="EAL"/>
    <property type="match status" value="1"/>
</dbReference>